<keyword evidence="3" id="KW-1185">Reference proteome</keyword>
<evidence type="ECO:0000313" key="3">
    <source>
        <dbReference type="Proteomes" id="UP000274082"/>
    </source>
</evidence>
<gene>
    <name evidence="2" type="ORF">LdCL_250006700</name>
</gene>
<dbReference type="EMBL" id="CP029524">
    <property type="protein sequence ID" value="AYU79346.1"/>
    <property type="molecule type" value="Genomic_DNA"/>
</dbReference>
<dbReference type="VEuPathDB" id="TriTrypDB:LdCL_250006700"/>
<evidence type="ECO:0000256" key="1">
    <source>
        <dbReference type="SAM" id="Coils"/>
    </source>
</evidence>
<dbReference type="AlphaFoldDB" id="A0A3Q8ID59"/>
<dbReference type="OrthoDB" id="263052at2759"/>
<feature type="coiled-coil region" evidence="1">
    <location>
        <begin position="14"/>
        <end position="41"/>
    </location>
</feature>
<dbReference type="Proteomes" id="UP000274082">
    <property type="component" value="Chromosome 25"/>
</dbReference>
<proteinExistence type="predicted"/>
<name>A0A3Q8ID59_LEIDO</name>
<evidence type="ECO:0000313" key="2">
    <source>
        <dbReference type="EMBL" id="AYU79346.1"/>
    </source>
</evidence>
<keyword evidence="1" id="KW-0175">Coiled coil</keyword>
<dbReference type="VEuPathDB" id="TriTrypDB:LDHU3_25.0220"/>
<accession>A0A3Q8ID59</accession>
<protein>
    <submittedName>
        <fullName evidence="2">Uncharacterized protein</fullName>
    </submittedName>
</protein>
<reference evidence="2 3" key="1">
    <citation type="journal article" date="2018" name="Sci. Rep.">
        <title>A complete Leishmania donovani reference genome identifies novel genetic variations associated with virulence.</title>
        <authorList>
            <person name="Lypaczewski P."/>
            <person name="Hoshizaki J."/>
            <person name="Zhang W.-W."/>
            <person name="McCall L.-I."/>
            <person name="Torcivia-Rodriguez J."/>
            <person name="Simonyan V."/>
            <person name="Kaur A."/>
            <person name="Dewar K."/>
            <person name="Matlashewski G."/>
        </authorList>
    </citation>
    <scope>NUCLEOTIDE SEQUENCE [LARGE SCALE GENOMIC DNA]</scope>
    <source>
        <strain evidence="2 3">LdCL</strain>
    </source>
</reference>
<dbReference type="VEuPathDB" id="TriTrypDB:LdBPK_250160.1"/>
<organism evidence="2 3">
    <name type="scientific">Leishmania donovani</name>
    <dbReference type="NCBI Taxonomy" id="5661"/>
    <lineage>
        <taxon>Eukaryota</taxon>
        <taxon>Discoba</taxon>
        <taxon>Euglenozoa</taxon>
        <taxon>Kinetoplastea</taxon>
        <taxon>Metakinetoplastina</taxon>
        <taxon>Trypanosomatida</taxon>
        <taxon>Trypanosomatidae</taxon>
        <taxon>Leishmaniinae</taxon>
        <taxon>Leishmania</taxon>
    </lineage>
</organism>
<sequence>MADAAGTLLLSLEVEAAAARNAELSQTIEMLQDEVLRLRRANASLLACDARHCPKVSRQPAEKPSATAGECRDESSAAADAREVFVILDDLLFEMADIRSRIIPDERVDLRPRAFDAETTVAAHATRCLEEARKLKEALVVKQHSVAVQVSELRRALGEQAEANQKQTAAAALQCTMLERKYAEMKRRYDEAVSRQDELLLNRVIQSPTQPSPRS</sequence>